<evidence type="ECO:0000256" key="6">
    <source>
        <dbReference type="RuleBase" id="RU362125"/>
    </source>
</evidence>
<feature type="domain" description="Acyl-CoA dehydrogenase/oxidase N-terminal" evidence="9">
    <location>
        <begin position="3"/>
        <end position="118"/>
    </location>
</feature>
<dbReference type="InterPro" id="IPR046373">
    <property type="entry name" value="Acyl-CoA_Oxase/DH_mid-dom_sf"/>
</dbReference>
<evidence type="ECO:0000256" key="2">
    <source>
        <dbReference type="ARBA" id="ARBA00009347"/>
    </source>
</evidence>
<sequence>MTELDEFRATVRDWCAQHIPTDWRAAQTGFSDEEFVSFQKSWFAELHSAGYAVPHWPAEWGGGLSVPQQIVLYQELAAHDAPRLVLAFVGIHHAASTLLVAGTDAQRRRHLPAILDGEIWVQGFSEPEAGSDLAALRTSARRDGETFVVNGQKIWASGAMHADWCLLLARTDPNAPKRHGISYFLMDMATPGIEVRPIRNALGESHFCEIFLDDVVIPAANMVGTVHQGWQVAQATLGAERGMTMLELAERLSNAGFRWLVQACAPIDDSVVADRLAQFEIELAGLRGLCRDLVERSETGHAGPADASIVKLYYSELLQRITGFGAEIAGLPGQTVLTKPASSGWESGNWMLDFIGSWEWTIPGGASEIQRTIIGERGLGLPR</sequence>
<evidence type="ECO:0000256" key="4">
    <source>
        <dbReference type="ARBA" id="ARBA00022827"/>
    </source>
</evidence>
<keyword evidence="3 6" id="KW-0285">Flavoprotein</keyword>
<dbReference type="FunFam" id="2.40.110.10:FF:000011">
    <property type="entry name" value="Acyl-CoA dehydrogenase FadE34"/>
    <property type="match status" value="1"/>
</dbReference>
<dbReference type="Gene3D" id="1.10.540.10">
    <property type="entry name" value="Acyl-CoA dehydrogenase/oxidase, N-terminal domain"/>
    <property type="match status" value="1"/>
</dbReference>
<protein>
    <submittedName>
        <fullName evidence="10">Acyl-CoA dehydrogenase domain protein</fullName>
    </submittedName>
</protein>
<dbReference type="InterPro" id="IPR036250">
    <property type="entry name" value="AcylCo_DH-like_C"/>
</dbReference>
<dbReference type="InterPro" id="IPR009075">
    <property type="entry name" value="AcylCo_DH/oxidase_C"/>
</dbReference>
<dbReference type="Gene3D" id="1.20.140.10">
    <property type="entry name" value="Butyryl-CoA Dehydrogenase, subunit A, domain 3"/>
    <property type="match status" value="1"/>
</dbReference>
<evidence type="ECO:0000313" key="10">
    <source>
        <dbReference type="EMBL" id="GAS86493.1"/>
    </source>
</evidence>
<evidence type="ECO:0000259" key="7">
    <source>
        <dbReference type="Pfam" id="PF00441"/>
    </source>
</evidence>
<dbReference type="EMBL" id="BCSX01000007">
    <property type="protein sequence ID" value="GAS86493.1"/>
    <property type="molecule type" value="Genomic_DNA"/>
</dbReference>
<evidence type="ECO:0000256" key="3">
    <source>
        <dbReference type="ARBA" id="ARBA00022630"/>
    </source>
</evidence>
<evidence type="ECO:0000256" key="5">
    <source>
        <dbReference type="ARBA" id="ARBA00023002"/>
    </source>
</evidence>
<dbReference type="InterPro" id="IPR009100">
    <property type="entry name" value="AcylCoA_DH/oxidase_NM_dom_sf"/>
</dbReference>
<dbReference type="GO" id="GO:0050660">
    <property type="term" value="F:flavin adenine dinucleotide binding"/>
    <property type="evidence" value="ECO:0007669"/>
    <property type="project" value="InterPro"/>
</dbReference>
<dbReference type="Pfam" id="PF02771">
    <property type="entry name" value="Acyl-CoA_dh_N"/>
    <property type="match status" value="1"/>
</dbReference>
<dbReference type="Pfam" id="PF02770">
    <property type="entry name" value="Acyl-CoA_dh_M"/>
    <property type="match status" value="1"/>
</dbReference>
<dbReference type="InterPro" id="IPR013786">
    <property type="entry name" value="AcylCoA_DH/ox_N"/>
</dbReference>
<keyword evidence="5 6" id="KW-0560">Oxidoreductase</keyword>
<feature type="domain" description="Acyl-CoA oxidase/dehydrogenase middle" evidence="8">
    <location>
        <begin position="123"/>
        <end position="215"/>
    </location>
</feature>
<dbReference type="SUPFAM" id="SSF47203">
    <property type="entry name" value="Acyl-CoA dehydrogenase C-terminal domain-like"/>
    <property type="match status" value="1"/>
</dbReference>
<evidence type="ECO:0000259" key="9">
    <source>
        <dbReference type="Pfam" id="PF02771"/>
    </source>
</evidence>
<feature type="domain" description="Acyl-CoA dehydrogenase/oxidase C-terminal" evidence="7">
    <location>
        <begin position="228"/>
        <end position="378"/>
    </location>
</feature>
<reference evidence="11" key="2">
    <citation type="submission" date="2016-02" db="EMBL/GenBank/DDBJ databases">
        <title>Draft genome sequence of five rapidly growing Mycobacterium species.</title>
        <authorList>
            <person name="Katahira K."/>
            <person name="Gotou Y."/>
            <person name="Iida K."/>
            <person name="Ogura Y."/>
            <person name="Hayashi T."/>
        </authorList>
    </citation>
    <scope>NUCLEOTIDE SEQUENCE [LARGE SCALE GENOMIC DNA]</scope>
    <source>
        <strain evidence="11">JCM15654</strain>
    </source>
</reference>
<organism evidence="10 11">
    <name type="scientific">Mycolicibacterium brisbanense</name>
    <dbReference type="NCBI Taxonomy" id="146020"/>
    <lineage>
        <taxon>Bacteria</taxon>
        <taxon>Bacillati</taxon>
        <taxon>Actinomycetota</taxon>
        <taxon>Actinomycetes</taxon>
        <taxon>Mycobacteriales</taxon>
        <taxon>Mycobacteriaceae</taxon>
        <taxon>Mycolicibacterium</taxon>
    </lineage>
</organism>
<dbReference type="GO" id="GO:0016627">
    <property type="term" value="F:oxidoreductase activity, acting on the CH-CH group of donors"/>
    <property type="evidence" value="ECO:0007669"/>
    <property type="project" value="InterPro"/>
</dbReference>
<dbReference type="SUPFAM" id="SSF56645">
    <property type="entry name" value="Acyl-CoA dehydrogenase NM domain-like"/>
    <property type="match status" value="1"/>
</dbReference>
<evidence type="ECO:0000259" key="8">
    <source>
        <dbReference type="Pfam" id="PF02770"/>
    </source>
</evidence>
<dbReference type="Proteomes" id="UP000069620">
    <property type="component" value="Unassembled WGS sequence"/>
</dbReference>
<reference evidence="11" key="1">
    <citation type="journal article" date="2016" name="Genome Announc.">
        <title>Draft Genome Sequences of Five Rapidly Growing Mycobacterium Species, M. thermoresistibile, M. fortuitum subsp. acetamidolyticum, M. canariasense, M. brisbanense, and M. novocastrense.</title>
        <authorList>
            <person name="Katahira K."/>
            <person name="Ogura Y."/>
            <person name="Gotoh Y."/>
            <person name="Hayashi T."/>
        </authorList>
    </citation>
    <scope>NUCLEOTIDE SEQUENCE [LARGE SCALE GENOMIC DNA]</scope>
    <source>
        <strain evidence="11">JCM15654</strain>
    </source>
</reference>
<dbReference type="PANTHER" id="PTHR43292:SF3">
    <property type="entry name" value="ACYL-COA DEHYDROGENASE FADE29"/>
    <property type="match status" value="1"/>
</dbReference>
<dbReference type="InterPro" id="IPR052161">
    <property type="entry name" value="Mycobact_Acyl-CoA_DH"/>
</dbReference>
<dbReference type="STRING" id="146020.RMCB_0589"/>
<dbReference type="InterPro" id="IPR006091">
    <property type="entry name" value="Acyl-CoA_Oxase/DH_mid-dom"/>
</dbReference>
<dbReference type="GO" id="GO:0005886">
    <property type="term" value="C:plasma membrane"/>
    <property type="evidence" value="ECO:0007669"/>
    <property type="project" value="TreeGrafter"/>
</dbReference>
<keyword evidence="11" id="KW-1185">Reference proteome</keyword>
<comment type="caution">
    <text evidence="10">The sequence shown here is derived from an EMBL/GenBank/DDBJ whole genome shotgun (WGS) entry which is preliminary data.</text>
</comment>
<dbReference type="Pfam" id="PF00441">
    <property type="entry name" value="Acyl-CoA_dh_1"/>
    <property type="match status" value="1"/>
</dbReference>
<comment type="cofactor">
    <cofactor evidence="1 6">
        <name>FAD</name>
        <dbReference type="ChEBI" id="CHEBI:57692"/>
    </cofactor>
</comment>
<proteinExistence type="inferred from homology"/>
<dbReference type="Gene3D" id="2.40.110.10">
    <property type="entry name" value="Butyryl-CoA Dehydrogenase, subunit A, domain 2"/>
    <property type="match status" value="1"/>
</dbReference>
<dbReference type="PANTHER" id="PTHR43292">
    <property type="entry name" value="ACYL-COA DEHYDROGENASE"/>
    <property type="match status" value="1"/>
</dbReference>
<evidence type="ECO:0000256" key="1">
    <source>
        <dbReference type="ARBA" id="ARBA00001974"/>
    </source>
</evidence>
<dbReference type="InterPro" id="IPR037069">
    <property type="entry name" value="AcylCoA_DH/ox_N_sf"/>
</dbReference>
<name>A0A124DZ75_9MYCO</name>
<gene>
    <name evidence="10" type="ORF">RMCB_0589</name>
</gene>
<evidence type="ECO:0000313" key="11">
    <source>
        <dbReference type="Proteomes" id="UP000069620"/>
    </source>
</evidence>
<dbReference type="RefSeq" id="WP_062827554.1">
    <property type="nucleotide sequence ID" value="NZ_BCSX01000007.1"/>
</dbReference>
<keyword evidence="4 6" id="KW-0274">FAD</keyword>
<dbReference type="AlphaFoldDB" id="A0A124DZ75"/>
<dbReference type="OrthoDB" id="5179760at2"/>
<comment type="similarity">
    <text evidence="2 6">Belongs to the acyl-CoA dehydrogenase family.</text>
</comment>
<accession>A0A124DZ75</accession>